<name>A0A1M2W5L1_TRAPU</name>
<dbReference type="STRING" id="154538.A0A1M2W5L1"/>
<feature type="region of interest" description="Disordered" evidence="1">
    <location>
        <begin position="286"/>
        <end position="435"/>
    </location>
</feature>
<evidence type="ECO:0000256" key="1">
    <source>
        <dbReference type="SAM" id="MobiDB-lite"/>
    </source>
</evidence>
<proteinExistence type="predicted"/>
<feature type="compositionally biased region" description="Basic and acidic residues" evidence="1">
    <location>
        <begin position="8"/>
        <end position="21"/>
    </location>
</feature>
<dbReference type="PROSITE" id="PS50006">
    <property type="entry name" value="FHA_DOMAIN"/>
    <property type="match status" value="1"/>
</dbReference>
<dbReference type="SUPFAM" id="SSF49879">
    <property type="entry name" value="SMAD/FHA domain"/>
    <property type="match status" value="1"/>
</dbReference>
<dbReference type="Proteomes" id="UP000184267">
    <property type="component" value="Unassembled WGS sequence"/>
</dbReference>
<evidence type="ECO:0000259" key="3">
    <source>
        <dbReference type="PROSITE" id="PS50174"/>
    </source>
</evidence>
<organism evidence="4 5">
    <name type="scientific">Trametes pubescens</name>
    <name type="common">White-rot fungus</name>
    <dbReference type="NCBI Taxonomy" id="154538"/>
    <lineage>
        <taxon>Eukaryota</taxon>
        <taxon>Fungi</taxon>
        <taxon>Dikarya</taxon>
        <taxon>Basidiomycota</taxon>
        <taxon>Agaricomycotina</taxon>
        <taxon>Agaricomycetes</taxon>
        <taxon>Polyporales</taxon>
        <taxon>Polyporaceae</taxon>
        <taxon>Trametes</taxon>
    </lineage>
</organism>
<comment type="caution">
    <text evidence="4">The sequence shown here is derived from an EMBL/GenBank/DDBJ whole genome shotgun (WGS) entry which is preliminary data.</text>
</comment>
<dbReference type="PANTHER" id="PTHR23106">
    <property type="entry name" value="ANGIOGENIC FACTOR WITH G PATCH AND FHA DOMAINS 1"/>
    <property type="match status" value="1"/>
</dbReference>
<gene>
    <name evidence="4" type="ORF">TRAPUB_8299</name>
</gene>
<dbReference type="PROSITE" id="PS50174">
    <property type="entry name" value="G_PATCH"/>
    <property type="match status" value="1"/>
</dbReference>
<dbReference type="EMBL" id="MNAD01000194">
    <property type="protein sequence ID" value="OJT15127.1"/>
    <property type="molecule type" value="Genomic_DNA"/>
</dbReference>
<dbReference type="Gene3D" id="2.60.200.20">
    <property type="match status" value="1"/>
</dbReference>
<dbReference type="Pfam" id="PF01585">
    <property type="entry name" value="G-patch"/>
    <property type="match status" value="1"/>
</dbReference>
<dbReference type="GO" id="GO:0003676">
    <property type="term" value="F:nucleic acid binding"/>
    <property type="evidence" value="ECO:0007669"/>
    <property type="project" value="InterPro"/>
</dbReference>
<evidence type="ECO:0000259" key="2">
    <source>
        <dbReference type="PROSITE" id="PS50006"/>
    </source>
</evidence>
<feature type="domain" description="G-patch" evidence="3">
    <location>
        <begin position="354"/>
        <end position="403"/>
    </location>
</feature>
<dbReference type="InterPro" id="IPR008984">
    <property type="entry name" value="SMAD_FHA_dom_sf"/>
</dbReference>
<keyword evidence="5" id="KW-1185">Reference proteome</keyword>
<dbReference type="Pfam" id="PF00498">
    <property type="entry name" value="FHA"/>
    <property type="match status" value="1"/>
</dbReference>
<dbReference type="SMART" id="SM00443">
    <property type="entry name" value="G_patch"/>
    <property type="match status" value="1"/>
</dbReference>
<dbReference type="OMA" id="MKQGWQP"/>
<dbReference type="OrthoDB" id="21470at2759"/>
<dbReference type="InterPro" id="IPR000467">
    <property type="entry name" value="G_patch_dom"/>
</dbReference>
<accession>A0A1M2W5L1</accession>
<feature type="compositionally biased region" description="Low complexity" evidence="1">
    <location>
        <begin position="286"/>
        <end position="299"/>
    </location>
</feature>
<dbReference type="AlphaFoldDB" id="A0A1M2W5L1"/>
<evidence type="ECO:0008006" key="6">
    <source>
        <dbReference type="Google" id="ProtNLM"/>
    </source>
</evidence>
<feature type="compositionally biased region" description="Polar residues" evidence="1">
    <location>
        <begin position="52"/>
        <end position="68"/>
    </location>
</feature>
<feature type="compositionally biased region" description="Low complexity" evidence="1">
    <location>
        <begin position="346"/>
        <end position="355"/>
    </location>
</feature>
<feature type="region of interest" description="Disordered" evidence="1">
    <location>
        <begin position="1"/>
        <end position="73"/>
    </location>
</feature>
<dbReference type="InterPro" id="IPR000253">
    <property type="entry name" value="FHA_dom"/>
</dbReference>
<dbReference type="SMART" id="SM00240">
    <property type="entry name" value="FHA"/>
    <property type="match status" value="1"/>
</dbReference>
<dbReference type="InterPro" id="IPR053027">
    <property type="entry name" value="AGGF1"/>
</dbReference>
<reference evidence="4 5" key="1">
    <citation type="submission" date="2016-10" db="EMBL/GenBank/DDBJ databases">
        <title>Genome sequence of the basidiomycete white-rot fungus Trametes pubescens.</title>
        <authorList>
            <person name="Makela M.R."/>
            <person name="Granchi Z."/>
            <person name="Peng M."/>
            <person name="De Vries R.P."/>
            <person name="Grigoriev I."/>
            <person name="Riley R."/>
            <person name="Hilden K."/>
        </authorList>
    </citation>
    <scope>NUCLEOTIDE SEQUENCE [LARGE SCALE GENOMIC DNA]</scope>
    <source>
        <strain evidence="4 5">FBCC735</strain>
    </source>
</reference>
<evidence type="ECO:0000313" key="4">
    <source>
        <dbReference type="EMBL" id="OJT15127.1"/>
    </source>
</evidence>
<protein>
    <recommendedName>
        <fullName evidence="6">Angiogenic factor with G patch and FHA domains 1</fullName>
    </recommendedName>
</protein>
<dbReference type="PANTHER" id="PTHR23106:SF24">
    <property type="entry name" value="ANGIOGENIC FACTOR WITH G PATCH AND FHA DOMAINS 1"/>
    <property type="match status" value="1"/>
</dbReference>
<sequence length="435" mass="45950">MILEEGEILVHEDTTDNRDETLTTTASRYTTEDPSGKAYSSALEWPGDSEVDSNPQFSIGPDSSSSLANAPPSTPSLRLLVRHSTVLRKLKKLALLDGYSEIQIGRDVAPPGSETPRIRLKELEVSKLHATIFWDEERLEWAIVDMGSKHGTFIQPATLSSSGSSSVSSPGVAPGGAVAHGAGEKGIRLCPPRVASIPRPLHHLDLLTIGGTTFAVHVHEDRIPCAECSPQANEEVPLFSNTKSAGNIAESSKKRKLDAVAAPDIAPSRNPRAALAMLKRSLLSASASTSGSTPGSSAPQYVDRSARRRTLHPDHSPATTPNIERSRYSSPSISAPATPPPPTPVSAPSAPLPASNIGHRLLMKQGWQPGSALGDPSSDNSGLLTPLEPPSTVGRAGLGASVRPSSSTPAAQGEDWRDAGKQRRWAMARSSDHPP</sequence>
<evidence type="ECO:0000313" key="5">
    <source>
        <dbReference type="Proteomes" id="UP000184267"/>
    </source>
</evidence>
<feature type="domain" description="FHA" evidence="2">
    <location>
        <begin position="102"/>
        <end position="159"/>
    </location>
</feature>